<feature type="repeat" description="Solcar" evidence="4">
    <location>
        <begin position="141"/>
        <end position="222"/>
    </location>
</feature>
<evidence type="ECO:0000256" key="6">
    <source>
        <dbReference type="SAM" id="MobiDB-lite"/>
    </source>
</evidence>
<evidence type="ECO:0000313" key="9">
    <source>
        <dbReference type="EMBL" id="CAH0364334.1"/>
    </source>
</evidence>
<feature type="transmembrane region" description="Helical" evidence="7">
    <location>
        <begin position="56"/>
        <end position="77"/>
    </location>
</feature>
<keyword evidence="7" id="KW-1133">Transmembrane helix</keyword>
<dbReference type="PANTHER" id="PTHR47567:SF1">
    <property type="entry name" value="NAD-DEPENDENT EPIMERASE_DEHYDRATASE DOMAIN-CONTAINING PROTEIN"/>
    <property type="match status" value="1"/>
</dbReference>
<keyword evidence="10" id="KW-1185">Reference proteome</keyword>
<feature type="region of interest" description="Disordered" evidence="6">
    <location>
        <begin position="1"/>
        <end position="44"/>
    </location>
</feature>
<reference evidence="8" key="1">
    <citation type="submission" date="2021-01" db="EMBL/GenBank/DDBJ databases">
        <authorList>
            <person name="Corre E."/>
            <person name="Pelletier E."/>
            <person name="Niang G."/>
            <person name="Scheremetjew M."/>
            <person name="Finn R."/>
            <person name="Kale V."/>
            <person name="Holt S."/>
            <person name="Cochrane G."/>
            <person name="Meng A."/>
            <person name="Brown T."/>
            <person name="Cohen L."/>
        </authorList>
    </citation>
    <scope>NUCLEOTIDE SEQUENCE</scope>
    <source>
        <strain evidence="8">CCMP1756</strain>
    </source>
</reference>
<gene>
    <name evidence="8" type="ORF">PCAL00307_LOCUS10643</name>
    <name evidence="9" type="ORF">PECAL_1P06910</name>
</gene>
<reference evidence="9" key="2">
    <citation type="submission" date="2021-11" db="EMBL/GenBank/DDBJ databases">
        <authorList>
            <consortium name="Genoscope - CEA"/>
            <person name="William W."/>
        </authorList>
    </citation>
    <scope>NUCLEOTIDE SEQUENCE</scope>
</reference>
<keyword evidence="5" id="KW-0813">Transport</keyword>
<evidence type="ECO:0000313" key="10">
    <source>
        <dbReference type="Proteomes" id="UP000789595"/>
    </source>
</evidence>
<dbReference type="PANTHER" id="PTHR47567">
    <property type="entry name" value="MITOCHONDRIAL SUBSTRATE/SOLUTE CARRIER"/>
    <property type="match status" value="1"/>
</dbReference>
<name>A0A7S3ZVB4_9STRA</name>
<feature type="compositionally biased region" description="Low complexity" evidence="6">
    <location>
        <begin position="1"/>
        <end position="17"/>
    </location>
</feature>
<sequence length="327" mass="34356">MVATRAARATAAGAASPRKPRAKSPARKPAARKKSPAPRKATSSSGFDVRAALTKALGGGLPGAVAMVLQVVLLMWLRTTVNYQMRHGGSLLEVIETLYAEGGIRRFYAGAQYALLQGPLSRFGDTAANAGVLYVLDGSTLPILAQTACASAAAALWRLVISPLDTAKTMLQVHGTSGLNTLMERVASEGPGVLWAGALGSIVATFLGHYPWFATNNYLEARVPPPPKKSRTKKLLRRAAIGFASSVVADCVSNSTRVVKTAVQTSLVPITYVEAALAVVDRDGIAGLLWRGLAAKILCNGLSSIFFSVAWKGLMDANAENKAKAKK</sequence>
<feature type="transmembrane region" description="Helical" evidence="7">
    <location>
        <begin position="193"/>
        <end position="213"/>
    </location>
</feature>
<dbReference type="PROSITE" id="PS50920">
    <property type="entry name" value="SOLCAR"/>
    <property type="match status" value="1"/>
</dbReference>
<comment type="subcellular location">
    <subcellularLocation>
        <location evidence="1">Membrane</location>
        <topology evidence="1">Multi-pass membrane protein</topology>
    </subcellularLocation>
</comment>
<evidence type="ECO:0000256" key="5">
    <source>
        <dbReference type="RuleBase" id="RU000488"/>
    </source>
</evidence>
<dbReference type="InterPro" id="IPR023395">
    <property type="entry name" value="MCP_dom_sf"/>
</dbReference>
<feature type="compositionally biased region" description="Basic residues" evidence="6">
    <location>
        <begin position="18"/>
        <end position="37"/>
    </location>
</feature>
<accession>A0A7S3ZVB4</accession>
<evidence type="ECO:0000256" key="4">
    <source>
        <dbReference type="PROSITE-ProRule" id="PRU00282"/>
    </source>
</evidence>
<dbReference type="Gene3D" id="1.50.40.10">
    <property type="entry name" value="Mitochondrial carrier domain"/>
    <property type="match status" value="1"/>
</dbReference>
<comment type="similarity">
    <text evidence="5">Belongs to the mitochondrial carrier (TC 2.A.29) family.</text>
</comment>
<dbReference type="Pfam" id="PF00153">
    <property type="entry name" value="Mito_carr"/>
    <property type="match status" value="2"/>
</dbReference>
<dbReference type="SUPFAM" id="SSF103506">
    <property type="entry name" value="Mitochondrial carrier"/>
    <property type="match status" value="1"/>
</dbReference>
<evidence type="ECO:0000256" key="7">
    <source>
        <dbReference type="SAM" id="Phobius"/>
    </source>
</evidence>
<dbReference type="GO" id="GO:0016020">
    <property type="term" value="C:membrane"/>
    <property type="evidence" value="ECO:0007669"/>
    <property type="project" value="UniProtKB-SubCell"/>
</dbReference>
<dbReference type="Proteomes" id="UP000789595">
    <property type="component" value="Unassembled WGS sequence"/>
</dbReference>
<evidence type="ECO:0000256" key="1">
    <source>
        <dbReference type="ARBA" id="ARBA00004141"/>
    </source>
</evidence>
<evidence type="ECO:0000313" key="8">
    <source>
        <dbReference type="EMBL" id="CAE0695207.1"/>
    </source>
</evidence>
<evidence type="ECO:0008006" key="11">
    <source>
        <dbReference type="Google" id="ProtNLM"/>
    </source>
</evidence>
<evidence type="ECO:0000256" key="2">
    <source>
        <dbReference type="ARBA" id="ARBA00022692"/>
    </source>
</evidence>
<dbReference type="EMBL" id="HBIW01012396">
    <property type="protein sequence ID" value="CAE0695207.1"/>
    <property type="molecule type" value="Transcribed_RNA"/>
</dbReference>
<keyword evidence="3 4" id="KW-0472">Membrane</keyword>
<organism evidence="8">
    <name type="scientific">Pelagomonas calceolata</name>
    <dbReference type="NCBI Taxonomy" id="35677"/>
    <lineage>
        <taxon>Eukaryota</taxon>
        <taxon>Sar</taxon>
        <taxon>Stramenopiles</taxon>
        <taxon>Ochrophyta</taxon>
        <taxon>Pelagophyceae</taxon>
        <taxon>Pelagomonadales</taxon>
        <taxon>Pelagomonadaceae</taxon>
        <taxon>Pelagomonas</taxon>
    </lineage>
</organism>
<proteinExistence type="inferred from homology"/>
<dbReference type="OrthoDB" id="409948at2759"/>
<dbReference type="InterPro" id="IPR018108">
    <property type="entry name" value="MCP_transmembrane"/>
</dbReference>
<dbReference type="EMBL" id="CAKKNE010000001">
    <property type="protein sequence ID" value="CAH0364334.1"/>
    <property type="molecule type" value="Genomic_DNA"/>
</dbReference>
<dbReference type="AlphaFoldDB" id="A0A7S3ZVB4"/>
<protein>
    <recommendedName>
        <fullName evidence="11">Mitochondrial carrier protein</fullName>
    </recommendedName>
</protein>
<evidence type="ECO:0000256" key="3">
    <source>
        <dbReference type="ARBA" id="ARBA00023136"/>
    </source>
</evidence>
<keyword evidence="2 4" id="KW-0812">Transmembrane</keyword>